<evidence type="ECO:0000313" key="2">
    <source>
        <dbReference type="EMBL" id="QIL01598.1"/>
    </source>
</evidence>
<dbReference type="InterPro" id="IPR029021">
    <property type="entry name" value="Prot-tyrosine_phosphatase-like"/>
</dbReference>
<accession>A0A6G7ZL01</accession>
<dbReference type="Pfam" id="PF04273">
    <property type="entry name" value="BLH_phosphatase"/>
    <property type="match status" value="1"/>
</dbReference>
<gene>
    <name evidence="2" type="ORF">G7078_01525</name>
</gene>
<evidence type="ECO:0000313" key="3">
    <source>
        <dbReference type="Proteomes" id="UP000502502"/>
    </source>
</evidence>
<dbReference type="NCBIfam" id="TIGR01244">
    <property type="entry name" value="TIGR01244 family sulfur transferase"/>
    <property type="match status" value="1"/>
</dbReference>
<organism evidence="2 3">
    <name type="scientific">Sphingomonas sinipercae</name>
    <dbReference type="NCBI Taxonomy" id="2714944"/>
    <lineage>
        <taxon>Bacteria</taxon>
        <taxon>Pseudomonadati</taxon>
        <taxon>Pseudomonadota</taxon>
        <taxon>Alphaproteobacteria</taxon>
        <taxon>Sphingomonadales</taxon>
        <taxon>Sphingomonadaceae</taxon>
        <taxon>Sphingomonas</taxon>
    </lineage>
</organism>
<protein>
    <submittedName>
        <fullName evidence="2">TIGR01244 family phosphatase</fullName>
    </submittedName>
</protein>
<name>A0A6G7ZL01_9SPHN</name>
<dbReference type="GO" id="GO:0016787">
    <property type="term" value="F:hydrolase activity"/>
    <property type="evidence" value="ECO:0007669"/>
    <property type="project" value="InterPro"/>
</dbReference>
<proteinExistence type="predicted"/>
<dbReference type="InterPro" id="IPR005939">
    <property type="entry name" value="BLH_phosphatase-like"/>
</dbReference>
<keyword evidence="3" id="KW-1185">Reference proteome</keyword>
<dbReference type="PROSITE" id="PS50206">
    <property type="entry name" value="RHODANESE_3"/>
    <property type="match status" value="1"/>
</dbReference>
<dbReference type="InterPro" id="IPR001763">
    <property type="entry name" value="Rhodanese-like_dom"/>
</dbReference>
<dbReference type="EMBL" id="CP049871">
    <property type="protein sequence ID" value="QIL01598.1"/>
    <property type="molecule type" value="Genomic_DNA"/>
</dbReference>
<feature type="domain" description="Rhodanese" evidence="1">
    <location>
        <begin position="75"/>
        <end position="128"/>
    </location>
</feature>
<dbReference type="SUPFAM" id="SSF52799">
    <property type="entry name" value="(Phosphotyrosine protein) phosphatases II"/>
    <property type="match status" value="1"/>
</dbReference>
<dbReference type="AlphaFoldDB" id="A0A6G7ZL01"/>
<dbReference type="Gene3D" id="3.90.190.10">
    <property type="entry name" value="Protein tyrosine phosphatase superfamily"/>
    <property type="match status" value="1"/>
</dbReference>
<evidence type="ECO:0000259" key="1">
    <source>
        <dbReference type="PROSITE" id="PS50206"/>
    </source>
</evidence>
<dbReference type="KEGG" id="ssin:G7078_01525"/>
<dbReference type="RefSeq" id="WP_166092299.1">
    <property type="nucleotide sequence ID" value="NZ_CP049871.1"/>
</dbReference>
<reference evidence="2 3" key="1">
    <citation type="submission" date="2020-03" db="EMBL/GenBank/DDBJ databases">
        <title>Sphingomonas sp. nov., isolated from fish.</title>
        <authorList>
            <person name="Hyun D.-W."/>
            <person name="Bae J.-W."/>
        </authorList>
    </citation>
    <scope>NUCLEOTIDE SEQUENCE [LARGE SCALE GENOMIC DNA]</scope>
    <source>
        <strain evidence="2 3">HDW15C</strain>
    </source>
</reference>
<sequence length="134" mass="14101">MIRKLDDTTFVSGQVTPAEIAQFKDEGVTLIINNRPDGEDQGQPCSAEIEDAAVKAGIAYRHIPIVRGIGPADVELMRQALESADGKVLAFCRSGTRSALAWAVARRHQGASVAQLEAAAADAGVDIGPIAHLL</sequence>
<dbReference type="Proteomes" id="UP000502502">
    <property type="component" value="Chromosome"/>
</dbReference>